<evidence type="ECO:0000313" key="1">
    <source>
        <dbReference type="EMBL" id="KAK1015655.1"/>
    </source>
</evidence>
<organism evidence="1 2">
    <name type="scientific">Friedmanniomyces endolithicus</name>
    <dbReference type="NCBI Taxonomy" id="329885"/>
    <lineage>
        <taxon>Eukaryota</taxon>
        <taxon>Fungi</taxon>
        <taxon>Dikarya</taxon>
        <taxon>Ascomycota</taxon>
        <taxon>Pezizomycotina</taxon>
        <taxon>Dothideomycetes</taxon>
        <taxon>Dothideomycetidae</taxon>
        <taxon>Mycosphaerellales</taxon>
        <taxon>Teratosphaeriaceae</taxon>
        <taxon>Friedmanniomyces</taxon>
    </lineage>
</organism>
<keyword evidence="2" id="KW-1185">Reference proteome</keyword>
<protein>
    <submittedName>
        <fullName evidence="1">Uncharacterized protein</fullName>
    </submittedName>
</protein>
<evidence type="ECO:0000313" key="2">
    <source>
        <dbReference type="Proteomes" id="UP001175353"/>
    </source>
</evidence>
<comment type="caution">
    <text evidence="1">The sequence shown here is derived from an EMBL/GenBank/DDBJ whole genome shotgun (WGS) entry which is preliminary data.</text>
</comment>
<gene>
    <name evidence="1" type="ORF">LTR91_000680</name>
</gene>
<dbReference type="AlphaFoldDB" id="A0AAN6L3P2"/>
<dbReference type="Proteomes" id="UP001175353">
    <property type="component" value="Unassembled WGS sequence"/>
</dbReference>
<dbReference type="EMBL" id="JAUJLE010000002">
    <property type="protein sequence ID" value="KAK1015655.1"/>
    <property type="molecule type" value="Genomic_DNA"/>
</dbReference>
<sequence>MLAAVRRLSPEDRVKLYTVVAQPPMPDLIIALPAQDLAPYVETLVGWAKQAPQEAILPPASEEEGLKAISPAQHVLLSHDAPPPHSGLVVALSDTDLVVYIKALLNSLKRAPVARETFAGGPPRLSKGGSAATAAAVQAAAIAPIPEGRAGVGAAALPLAGAMSQGERPSPSVLGYGWTAQPWARELTDYLWGQFHKDIERGSAGTGSLSAPAVEAGAVSCRAA</sequence>
<proteinExistence type="predicted"/>
<name>A0AAN6L3P2_9PEZI</name>
<accession>A0AAN6L3P2</accession>
<reference evidence="1" key="1">
    <citation type="submission" date="2023-06" db="EMBL/GenBank/DDBJ databases">
        <title>Black Yeasts Isolated from many extreme environments.</title>
        <authorList>
            <person name="Coleine C."/>
            <person name="Stajich J.E."/>
            <person name="Selbmann L."/>
        </authorList>
    </citation>
    <scope>NUCLEOTIDE SEQUENCE</scope>
    <source>
        <strain evidence="1">CCFEE 5200</strain>
    </source>
</reference>